<organism evidence="6">
    <name type="scientific">Soboliphyme baturini</name>
    <dbReference type="NCBI Taxonomy" id="241478"/>
    <lineage>
        <taxon>Eukaryota</taxon>
        <taxon>Metazoa</taxon>
        <taxon>Ecdysozoa</taxon>
        <taxon>Nematoda</taxon>
        <taxon>Enoplea</taxon>
        <taxon>Dorylaimia</taxon>
        <taxon>Dioctophymatida</taxon>
        <taxon>Dioctophymatoidea</taxon>
        <taxon>Soboliphymatidae</taxon>
        <taxon>Soboliphyme</taxon>
    </lineage>
</organism>
<dbReference type="PANTHER" id="PTHR43053:SF4">
    <property type="entry name" value="MYOGENESIS-REGULATING GLYCOSIDASE"/>
    <property type="match status" value="1"/>
</dbReference>
<keyword evidence="1" id="KW-0378">Hydrolase</keyword>
<dbReference type="EMBL" id="UZAM01008391">
    <property type="protein sequence ID" value="VDP04716.1"/>
    <property type="molecule type" value="Genomic_DNA"/>
</dbReference>
<reference evidence="6" key="1">
    <citation type="submission" date="2016-06" db="UniProtKB">
        <authorList>
            <consortium name="WormBaseParasite"/>
        </authorList>
    </citation>
    <scope>IDENTIFICATION</scope>
</reference>
<evidence type="ECO:0000313" key="6">
    <source>
        <dbReference type="WBParaSite" id="SBAD_0000473801-mRNA-1"/>
    </source>
</evidence>
<evidence type="ECO:0000256" key="1">
    <source>
        <dbReference type="ARBA" id="ARBA00022801"/>
    </source>
</evidence>
<dbReference type="AlphaFoldDB" id="A0A183ILQ0"/>
<dbReference type="PANTHER" id="PTHR43053">
    <property type="entry name" value="GLYCOSIDASE FAMILY 31"/>
    <property type="match status" value="1"/>
</dbReference>
<dbReference type="SUPFAM" id="SSF51011">
    <property type="entry name" value="Glycosyl hydrolase domain"/>
    <property type="match status" value="1"/>
</dbReference>
<feature type="domain" description="Glycosyl hydrolase family 31 C-terminal" evidence="3">
    <location>
        <begin position="439"/>
        <end position="522"/>
    </location>
</feature>
<keyword evidence="5" id="KW-1185">Reference proteome</keyword>
<sequence length="530" mass="60839">MGISDLERVKFVNCLHVDNSSGYWFGGIIRTDENWPIRFRHIPYHMGLTGSARWHGDSVIGIFEPSWFSSHSAAISISRKIPFYTNQTTNKLCFKSDKTANYLMYKVCRARDVVDIIRSREQYLQTTSSADDIEKEFPTIGSVIIDIDIDSQGNLSHNLMKVCQTMRNLRLPIKAMYLIKEVDLFQKLDMNAISRTIAACRTNHTFFAAEFGCYVRIRDVENEFIDVTMLVSQHNGSSIGAVQVRNETCFVLDFTKWKVRCWYADQVCKNPLYALVDYVAFYGGSASSLPVESTLNVTLGNLNLYSTAYVDVAWSIAKGLIVDVAYGTQTVPLFINIPTTLEHERNVIAMLLAASLQGYNMFVIQLDSNIPEYASMDEQQRNRLRSWLQLAMVMPMLRVPASIIHNPIFYENLNYYKPIRDKYVLPHYHKAYLQNRLFGDPVMRPIWWFAKDRSSLLTYNHQFMIGNDLIVAAFLHSNEVNYRLYLPPGKWINPDTNVTNDGGTVITVHIGMKYNVVCFIRAEKLTDKPF</sequence>
<dbReference type="InterPro" id="IPR050985">
    <property type="entry name" value="Alpha-glycosidase_related"/>
</dbReference>
<dbReference type="OrthoDB" id="10070917at2759"/>
<gene>
    <name evidence="4" type="ORF">SBAD_LOCUS4545</name>
</gene>
<evidence type="ECO:0000256" key="2">
    <source>
        <dbReference type="ARBA" id="ARBA00023295"/>
    </source>
</evidence>
<dbReference type="Pfam" id="PF21365">
    <property type="entry name" value="Glyco_hydro_31_3rd"/>
    <property type="match status" value="1"/>
</dbReference>
<dbReference type="WBParaSite" id="SBAD_0000473801-mRNA-1">
    <property type="protein sequence ID" value="SBAD_0000473801-mRNA-1"/>
    <property type="gene ID" value="SBAD_0000473801"/>
</dbReference>
<reference evidence="4 5" key="2">
    <citation type="submission" date="2018-11" db="EMBL/GenBank/DDBJ databases">
        <authorList>
            <consortium name="Pathogen Informatics"/>
        </authorList>
    </citation>
    <scope>NUCLEOTIDE SEQUENCE [LARGE SCALE GENOMIC DNA]</scope>
</reference>
<proteinExistence type="predicted"/>
<dbReference type="Proteomes" id="UP000270296">
    <property type="component" value="Unassembled WGS sequence"/>
</dbReference>
<evidence type="ECO:0000313" key="4">
    <source>
        <dbReference type="EMBL" id="VDP04716.1"/>
    </source>
</evidence>
<dbReference type="GO" id="GO:0016798">
    <property type="term" value="F:hydrolase activity, acting on glycosyl bonds"/>
    <property type="evidence" value="ECO:0007669"/>
    <property type="project" value="UniProtKB-KW"/>
</dbReference>
<evidence type="ECO:0000259" key="3">
    <source>
        <dbReference type="Pfam" id="PF21365"/>
    </source>
</evidence>
<name>A0A183ILQ0_9BILA</name>
<protein>
    <submittedName>
        <fullName evidence="6">Protein kinase domain-containing protein</fullName>
    </submittedName>
</protein>
<dbReference type="Gene3D" id="2.60.40.1180">
    <property type="entry name" value="Golgi alpha-mannosidase II"/>
    <property type="match status" value="1"/>
</dbReference>
<evidence type="ECO:0000313" key="5">
    <source>
        <dbReference type="Proteomes" id="UP000270296"/>
    </source>
</evidence>
<accession>A0A183ILQ0</accession>
<dbReference type="InterPro" id="IPR013780">
    <property type="entry name" value="Glyco_hydro_b"/>
</dbReference>
<dbReference type="InterPro" id="IPR048395">
    <property type="entry name" value="Glyco_hydro_31_C"/>
</dbReference>
<keyword evidence="2" id="KW-0326">Glycosidase</keyword>